<evidence type="ECO:0000256" key="7">
    <source>
        <dbReference type="ARBA" id="ARBA00022692"/>
    </source>
</evidence>
<dbReference type="Gene3D" id="3.40.190.10">
    <property type="entry name" value="Periplasmic binding protein-like II"/>
    <property type="match status" value="2"/>
</dbReference>
<keyword evidence="12" id="KW-0449">Lipoprotein</keyword>
<evidence type="ECO:0000256" key="13">
    <source>
        <dbReference type="RuleBase" id="RU363032"/>
    </source>
</evidence>
<evidence type="ECO:0000256" key="5">
    <source>
        <dbReference type="ARBA" id="ARBA00022448"/>
    </source>
</evidence>
<keyword evidence="16" id="KW-1185">Reference proteome</keyword>
<dbReference type="GO" id="GO:0005886">
    <property type="term" value="C:plasma membrane"/>
    <property type="evidence" value="ECO:0007669"/>
    <property type="project" value="UniProtKB-SubCell"/>
</dbReference>
<keyword evidence="10 13" id="KW-0472">Membrane</keyword>
<keyword evidence="6" id="KW-1003">Cell membrane</keyword>
<feature type="transmembrane region" description="Helical" evidence="13">
    <location>
        <begin position="20"/>
        <end position="41"/>
    </location>
</feature>
<comment type="caution">
    <text evidence="15">The sequence shown here is derived from an EMBL/GenBank/DDBJ whole genome shotgun (WGS) entry which is preliminary data.</text>
</comment>
<dbReference type="Gene3D" id="1.10.3720.10">
    <property type="entry name" value="MetI-like"/>
    <property type="match status" value="1"/>
</dbReference>
<evidence type="ECO:0000256" key="1">
    <source>
        <dbReference type="ARBA" id="ARBA00004635"/>
    </source>
</evidence>
<evidence type="ECO:0000313" key="16">
    <source>
        <dbReference type="Proteomes" id="UP000252914"/>
    </source>
</evidence>
<dbReference type="GO" id="GO:0055085">
    <property type="term" value="P:transmembrane transport"/>
    <property type="evidence" value="ECO:0007669"/>
    <property type="project" value="InterPro"/>
</dbReference>
<reference evidence="15 16" key="1">
    <citation type="submission" date="2018-06" db="EMBL/GenBank/DDBJ databases">
        <title>Streptomyces reniochalinae sp. nov. and Streptomyces diacarnus sp. nov. from marine sponges.</title>
        <authorList>
            <person name="Li L."/>
        </authorList>
    </citation>
    <scope>NUCLEOTIDE SEQUENCE [LARGE SCALE GENOMIC DNA]</scope>
    <source>
        <strain evidence="15 16">LHW51701</strain>
    </source>
</reference>
<evidence type="ECO:0000313" key="15">
    <source>
        <dbReference type="EMBL" id="RCG27671.1"/>
    </source>
</evidence>
<evidence type="ECO:0000259" key="14">
    <source>
        <dbReference type="PROSITE" id="PS50928"/>
    </source>
</evidence>
<keyword evidence="7 13" id="KW-0812">Transmembrane</keyword>
<dbReference type="Pfam" id="PF00528">
    <property type="entry name" value="BPD_transp_1"/>
    <property type="match status" value="1"/>
</dbReference>
<keyword evidence="11" id="KW-0564">Palmitate</keyword>
<evidence type="ECO:0000256" key="10">
    <source>
        <dbReference type="ARBA" id="ARBA00023136"/>
    </source>
</evidence>
<dbReference type="PANTHER" id="PTHR30429">
    <property type="entry name" value="D-METHIONINE-BINDING LIPOPROTEIN METQ"/>
    <property type="match status" value="1"/>
</dbReference>
<keyword evidence="9 13" id="KW-1133">Transmembrane helix</keyword>
<name>A0A367FBN2_9ACTN</name>
<sequence length="522" mass="54457">MSWSEIQPLLFQGFWDTLYMVGWSTLIALVGGLPIGVLLVLTDKGGMLHNALVNKVVGAIVNVGRSLPFIILLIALIPFTRFVVGQSVGSTAAVVPLAIGAIPFFARLVETAIREVDRGLVEAVQAMGGGTPTVVFKALLPQALPSLVAGLTTTVIVLIGYSAMAGTVGGGGLGSVAVQYGYQRFETSVMIATVVALIVIVTVVQIIGDAVVRLLAAGREGAAAGREGSAAGRGAAADGGAGKRLARLGRGRGVALAAAVVLPLALIGYGIGQSGGDKQTLRIAASPTPHAEILEYVEKNLAEKEGIDLDIRKFNDYVVPNTATESGEVDANFFQHKPYLDDFNNKNDTHIVPVVNVELEPLGLYSKKVGSLRGLGSGDTVAVPNDSTNEGRALHLLAKHGLIELKPGAGQEATLGDIADKKGLTFKELEAAAVPRALDDVDAAVVNGNYAVDADLNPAKDALAAEKVEGNPYANFLAVKDGEQDDPRIRKLAKLLNSPQVEEFIEKKYKGAIEPAFGHVGS</sequence>
<dbReference type="Pfam" id="PF03180">
    <property type="entry name" value="Lipoprotein_9"/>
    <property type="match status" value="1"/>
</dbReference>
<comment type="subcellular location">
    <subcellularLocation>
        <location evidence="2 13">Cell membrane</location>
        <topology evidence="2 13">Multi-pass membrane protein</topology>
    </subcellularLocation>
    <subcellularLocation>
        <location evidence="1">Membrane</location>
        <topology evidence="1">Lipid-anchor</topology>
    </subcellularLocation>
</comment>
<protein>
    <submittedName>
        <fullName evidence="15">D-methionine ABC transporter permease MetI</fullName>
    </submittedName>
</protein>
<feature type="transmembrane region" description="Helical" evidence="13">
    <location>
        <begin position="83"/>
        <end position="106"/>
    </location>
</feature>
<organism evidence="15 16">
    <name type="scientific">Streptomyces diacarni</name>
    <dbReference type="NCBI Taxonomy" id="2800381"/>
    <lineage>
        <taxon>Bacteria</taxon>
        <taxon>Bacillati</taxon>
        <taxon>Actinomycetota</taxon>
        <taxon>Actinomycetes</taxon>
        <taxon>Kitasatosporales</taxon>
        <taxon>Streptomycetaceae</taxon>
        <taxon>Streptomyces</taxon>
    </lineage>
</organism>
<dbReference type="PANTHER" id="PTHR30429:SF0">
    <property type="entry name" value="METHIONINE-BINDING LIPOPROTEIN METQ"/>
    <property type="match status" value="1"/>
</dbReference>
<evidence type="ECO:0000256" key="8">
    <source>
        <dbReference type="ARBA" id="ARBA00022729"/>
    </source>
</evidence>
<gene>
    <name evidence="15" type="ORF">DTL70_04940</name>
</gene>
<dbReference type="InterPro" id="IPR035906">
    <property type="entry name" value="MetI-like_sf"/>
</dbReference>
<keyword evidence="5 13" id="KW-0813">Transport</keyword>
<dbReference type="SUPFAM" id="SSF161098">
    <property type="entry name" value="MetI-like"/>
    <property type="match status" value="1"/>
</dbReference>
<evidence type="ECO:0000256" key="4">
    <source>
        <dbReference type="ARBA" id="ARBA00008973"/>
    </source>
</evidence>
<dbReference type="InterPro" id="IPR000515">
    <property type="entry name" value="MetI-like"/>
</dbReference>
<dbReference type="SUPFAM" id="SSF53850">
    <property type="entry name" value="Periplasmic binding protein-like II"/>
    <property type="match status" value="1"/>
</dbReference>
<proteinExistence type="inferred from homology"/>
<dbReference type="Proteomes" id="UP000252914">
    <property type="component" value="Unassembled WGS sequence"/>
</dbReference>
<dbReference type="CDD" id="cd13597">
    <property type="entry name" value="PBP2_lipoprotein_Tp32"/>
    <property type="match status" value="1"/>
</dbReference>
<feature type="transmembrane region" description="Helical" evidence="13">
    <location>
        <begin position="147"/>
        <end position="169"/>
    </location>
</feature>
<evidence type="ECO:0000256" key="2">
    <source>
        <dbReference type="ARBA" id="ARBA00004651"/>
    </source>
</evidence>
<feature type="domain" description="ABC transmembrane type-1" evidence="14">
    <location>
        <begin position="14"/>
        <end position="208"/>
    </location>
</feature>
<feature type="transmembrane region" description="Helical" evidence="13">
    <location>
        <begin position="53"/>
        <end position="77"/>
    </location>
</feature>
<evidence type="ECO:0000256" key="11">
    <source>
        <dbReference type="ARBA" id="ARBA00023139"/>
    </source>
</evidence>
<dbReference type="EMBL" id="QOIN01000028">
    <property type="protein sequence ID" value="RCG27671.1"/>
    <property type="molecule type" value="Genomic_DNA"/>
</dbReference>
<dbReference type="AlphaFoldDB" id="A0A367FBN2"/>
<comment type="similarity">
    <text evidence="3">Belongs to the binding-protein-dependent transport system permease family. CysTW subfamily.</text>
</comment>
<dbReference type="NCBIfam" id="NF008049">
    <property type="entry name" value="PRK10782.1"/>
    <property type="match status" value="1"/>
</dbReference>
<evidence type="ECO:0000256" key="3">
    <source>
        <dbReference type="ARBA" id="ARBA00007069"/>
    </source>
</evidence>
<feature type="transmembrane region" description="Helical" evidence="13">
    <location>
        <begin position="189"/>
        <end position="212"/>
    </location>
</feature>
<dbReference type="InterPro" id="IPR004872">
    <property type="entry name" value="Lipoprotein_NlpA"/>
</dbReference>
<evidence type="ECO:0000256" key="12">
    <source>
        <dbReference type="ARBA" id="ARBA00023288"/>
    </source>
</evidence>
<dbReference type="PROSITE" id="PS50928">
    <property type="entry name" value="ABC_TM1"/>
    <property type="match status" value="1"/>
</dbReference>
<accession>A0A367FBN2</accession>
<dbReference type="FunFam" id="1.10.3720.10:FF:000002">
    <property type="entry name" value="D-methionine ABC transporter permease MetI"/>
    <property type="match status" value="1"/>
</dbReference>
<evidence type="ECO:0000256" key="6">
    <source>
        <dbReference type="ARBA" id="ARBA00022475"/>
    </source>
</evidence>
<comment type="similarity">
    <text evidence="4">Belongs to the NlpA lipoprotein family.</text>
</comment>
<keyword evidence="8" id="KW-0732">Signal</keyword>
<evidence type="ECO:0000256" key="9">
    <source>
        <dbReference type="ARBA" id="ARBA00022989"/>
    </source>
</evidence>
<feature type="transmembrane region" description="Helical" evidence="13">
    <location>
        <begin position="253"/>
        <end position="272"/>
    </location>
</feature>
<dbReference type="CDD" id="cd06261">
    <property type="entry name" value="TM_PBP2"/>
    <property type="match status" value="1"/>
</dbReference>